<dbReference type="HOGENOM" id="CLU_3416977_0_0_6"/>
<keyword evidence="2" id="KW-1185">Reference proteome</keyword>
<evidence type="ECO:0000313" key="1">
    <source>
        <dbReference type="EMBL" id="EGH43343.1"/>
    </source>
</evidence>
<sequence length="26" mass="3019">MTGCDPYKTEDLLRLYLGAQMITRQT</sequence>
<dbReference type="EMBL" id="AEAI01000670">
    <property type="protein sequence ID" value="EGH43343.1"/>
    <property type="molecule type" value="Genomic_DNA"/>
</dbReference>
<accession>F3G8E3</accession>
<dbReference type="BioCyc" id="PSYR629263:G11X0-2462-MONOMER"/>
<organism evidence="1 2">
    <name type="scientific">Pseudomonas syringae pv. pisi str. 1704B</name>
    <dbReference type="NCBI Taxonomy" id="629263"/>
    <lineage>
        <taxon>Bacteria</taxon>
        <taxon>Pseudomonadati</taxon>
        <taxon>Pseudomonadota</taxon>
        <taxon>Gammaproteobacteria</taxon>
        <taxon>Pseudomonadales</taxon>
        <taxon>Pseudomonadaceae</taxon>
        <taxon>Pseudomonas</taxon>
        <taxon>Pseudomonas syringae</taxon>
    </lineage>
</organism>
<dbReference type="Proteomes" id="UP000004986">
    <property type="component" value="Unassembled WGS sequence"/>
</dbReference>
<reference evidence="1 2" key="1">
    <citation type="journal article" date="2011" name="PLoS Pathog.">
        <title>Dynamic evolution of pathogenicity revealed by sequencing and comparative genomics of 19 Pseudomonas syringae isolates.</title>
        <authorList>
            <person name="Baltrus D.A."/>
            <person name="Nishimura M.T."/>
            <person name="Romanchuk A."/>
            <person name="Chang J.H."/>
            <person name="Mukhtar M.S."/>
            <person name="Cherkis K."/>
            <person name="Roach J."/>
            <person name="Grant S.R."/>
            <person name="Jones C.D."/>
            <person name="Dangl J.L."/>
        </authorList>
    </citation>
    <scope>NUCLEOTIDE SEQUENCE [LARGE SCALE GENOMIC DNA]</scope>
    <source>
        <strain evidence="1 2">1704B</strain>
    </source>
</reference>
<proteinExistence type="predicted"/>
<dbReference type="AlphaFoldDB" id="F3G8E3"/>
<name>F3G8E3_PSESJ</name>
<comment type="caution">
    <text evidence="1">The sequence shown here is derived from an EMBL/GenBank/DDBJ whole genome shotgun (WGS) entry which is preliminary data.</text>
</comment>
<protein>
    <submittedName>
        <fullName evidence="1">Putative sugar diacid recognition</fullName>
    </submittedName>
</protein>
<evidence type="ECO:0000313" key="2">
    <source>
        <dbReference type="Proteomes" id="UP000004986"/>
    </source>
</evidence>
<dbReference type="PATRIC" id="fig|629263.4.peg.2205"/>
<gene>
    <name evidence="1" type="ORF">PSYPI_13496</name>
</gene>